<dbReference type="FunFam" id="3.10.110.10:FF:000037">
    <property type="entry name" value="ubiquitin-conjugating enzyme E2 27"/>
    <property type="match status" value="1"/>
</dbReference>
<keyword evidence="2" id="KW-0808">Transferase</keyword>
<dbReference type="Proteomes" id="UP000191285">
    <property type="component" value="Unassembled WGS sequence"/>
</dbReference>
<dbReference type="AlphaFoldDB" id="A0A1V6SLP8"/>
<feature type="active site" description="Glycyl thioester intermediate" evidence="8">
    <location>
        <position position="91"/>
    </location>
</feature>
<evidence type="ECO:0000256" key="1">
    <source>
        <dbReference type="ARBA" id="ARBA00012486"/>
    </source>
</evidence>
<evidence type="ECO:0000256" key="5">
    <source>
        <dbReference type="ARBA" id="ARBA00022840"/>
    </source>
</evidence>
<evidence type="ECO:0000256" key="6">
    <source>
        <dbReference type="ARBA" id="ARBA00072431"/>
    </source>
</evidence>
<evidence type="ECO:0000256" key="7">
    <source>
        <dbReference type="ARBA" id="ARBA00077197"/>
    </source>
</evidence>
<reference evidence="13" key="1">
    <citation type="journal article" date="2017" name="Nat. Microbiol.">
        <title>Global analysis of biosynthetic gene clusters reveals vast potential of secondary metabolite production in Penicillium species.</title>
        <authorList>
            <person name="Nielsen J.C."/>
            <person name="Grijseels S."/>
            <person name="Prigent S."/>
            <person name="Ji B."/>
            <person name="Dainat J."/>
            <person name="Nielsen K.F."/>
            <person name="Frisvad J.C."/>
            <person name="Workman M."/>
            <person name="Nielsen J."/>
        </authorList>
    </citation>
    <scope>NUCLEOTIDE SEQUENCE [LARGE SCALE GENOMIC DNA]</scope>
    <source>
        <strain evidence="13">IBT 24891</strain>
    </source>
</reference>
<evidence type="ECO:0000313" key="12">
    <source>
        <dbReference type="EMBL" id="OQE14886.1"/>
    </source>
</evidence>
<dbReference type="PROSITE" id="PS50127">
    <property type="entry name" value="UBC_2"/>
    <property type="match status" value="1"/>
</dbReference>
<accession>A0A1V6SLP8</accession>
<dbReference type="Pfam" id="PF00179">
    <property type="entry name" value="UQ_con"/>
    <property type="match status" value="1"/>
</dbReference>
<comment type="caution">
    <text evidence="12">The sequence shown here is derived from an EMBL/GenBank/DDBJ whole genome shotgun (WGS) entry which is preliminary data.</text>
</comment>
<dbReference type="InterPro" id="IPR015368">
    <property type="entry name" value="UBA_C_fun"/>
</dbReference>
<name>A0A1V6SLP8_9EURO</name>
<keyword evidence="5 9" id="KW-0067">ATP-binding</keyword>
<dbReference type="EC" id="2.3.2.23" evidence="1"/>
<feature type="domain" description="UBC core" evidence="11">
    <location>
        <begin position="4"/>
        <end position="153"/>
    </location>
</feature>
<dbReference type="PROSITE" id="PS00183">
    <property type="entry name" value="UBC_1"/>
    <property type="match status" value="1"/>
</dbReference>
<keyword evidence="3 9" id="KW-0547">Nucleotide-binding</keyword>
<dbReference type="SUPFAM" id="SSF46934">
    <property type="entry name" value="UBA-like"/>
    <property type="match status" value="1"/>
</dbReference>
<dbReference type="PANTHER" id="PTHR24068">
    <property type="entry name" value="UBIQUITIN-CONJUGATING ENZYME E2"/>
    <property type="match status" value="1"/>
</dbReference>
<feature type="region of interest" description="Disordered" evidence="10">
    <location>
        <begin position="154"/>
        <end position="174"/>
    </location>
</feature>
<dbReference type="CDD" id="cd23800">
    <property type="entry name" value="UBCc_UBE2K"/>
    <property type="match status" value="1"/>
</dbReference>
<evidence type="ECO:0000256" key="10">
    <source>
        <dbReference type="SAM" id="MobiDB-lite"/>
    </source>
</evidence>
<gene>
    <name evidence="12" type="ORF">PENSTE_c032G03342</name>
</gene>
<keyword evidence="13" id="KW-1185">Reference proteome</keyword>
<dbReference type="InterPro" id="IPR023313">
    <property type="entry name" value="UBQ-conjugating_AS"/>
</dbReference>
<evidence type="ECO:0000256" key="8">
    <source>
        <dbReference type="PROSITE-ProRule" id="PRU10133"/>
    </source>
</evidence>
<evidence type="ECO:0000259" key="11">
    <source>
        <dbReference type="PROSITE" id="PS50127"/>
    </source>
</evidence>
<dbReference type="EMBL" id="MLKD01000032">
    <property type="protein sequence ID" value="OQE14886.1"/>
    <property type="molecule type" value="Genomic_DNA"/>
</dbReference>
<evidence type="ECO:0000313" key="13">
    <source>
        <dbReference type="Proteomes" id="UP000191285"/>
    </source>
</evidence>
<dbReference type="OrthoDB" id="9993688at2759"/>
<evidence type="ECO:0000256" key="2">
    <source>
        <dbReference type="ARBA" id="ARBA00022679"/>
    </source>
</evidence>
<dbReference type="Pfam" id="PF09288">
    <property type="entry name" value="UBA_3"/>
    <property type="match status" value="1"/>
</dbReference>
<dbReference type="SMART" id="SM00212">
    <property type="entry name" value="UBCc"/>
    <property type="match status" value="1"/>
</dbReference>
<evidence type="ECO:0000256" key="4">
    <source>
        <dbReference type="ARBA" id="ARBA00022786"/>
    </source>
</evidence>
<dbReference type="InterPro" id="IPR000608">
    <property type="entry name" value="UBC"/>
</dbReference>
<keyword evidence="4 9" id="KW-0833">Ubl conjugation pathway</keyword>
<evidence type="ECO:0000256" key="9">
    <source>
        <dbReference type="RuleBase" id="RU362109"/>
    </source>
</evidence>
<dbReference type="GO" id="GO:0061631">
    <property type="term" value="F:ubiquitin conjugating enzyme activity"/>
    <property type="evidence" value="ECO:0007669"/>
    <property type="project" value="UniProtKB-EC"/>
</dbReference>
<dbReference type="Gene3D" id="3.10.110.10">
    <property type="entry name" value="Ubiquitin Conjugating Enzyme"/>
    <property type="match status" value="1"/>
</dbReference>
<dbReference type="STRING" id="303698.A0A1V6SLP8"/>
<dbReference type="InterPro" id="IPR009060">
    <property type="entry name" value="UBA-like_sf"/>
</dbReference>
<organism evidence="12 13">
    <name type="scientific">Penicillium steckii</name>
    <dbReference type="NCBI Taxonomy" id="303698"/>
    <lineage>
        <taxon>Eukaryota</taxon>
        <taxon>Fungi</taxon>
        <taxon>Dikarya</taxon>
        <taxon>Ascomycota</taxon>
        <taxon>Pezizomycotina</taxon>
        <taxon>Eurotiomycetes</taxon>
        <taxon>Eurotiomycetidae</taxon>
        <taxon>Eurotiales</taxon>
        <taxon>Aspergillaceae</taxon>
        <taxon>Penicillium</taxon>
    </lineage>
</organism>
<sequence>MSSHRIRRIGKEIADIKADTHSQISIEPFGNQDDVTHLRGSFPGPPGTPYEGGTYAVDVKIPNDYPFTPPVMKFETKVWHPNISSQTGAICLDTLSSAWSPVLTVKSALLSLQQLLSTPEPKDPQDAEVAKMMMRQPQEFARVARQWAVRYASAPPKPDEASEDAAAAEADATEENDLARYNGYSKDLVDRFGSMGFDVEQVVDAFERVGLSRNGGDDYDIGAGAMGDITARLLGE</sequence>
<evidence type="ECO:0000256" key="3">
    <source>
        <dbReference type="ARBA" id="ARBA00022741"/>
    </source>
</evidence>
<protein>
    <recommendedName>
        <fullName evidence="6">Ubiquitin-conjugating enzyme E2 1</fullName>
        <ecNumber evidence="1">2.3.2.23</ecNumber>
    </recommendedName>
    <alternativeName>
        <fullName evidence="7">E2 ubiquitin-conjugating enzyme 1</fullName>
    </alternativeName>
</protein>
<proteinExistence type="inferred from homology"/>
<comment type="similarity">
    <text evidence="9">Belongs to the ubiquitin-conjugating enzyme family.</text>
</comment>
<dbReference type="SUPFAM" id="SSF54495">
    <property type="entry name" value="UBC-like"/>
    <property type="match status" value="1"/>
</dbReference>
<dbReference type="GO" id="GO:0005524">
    <property type="term" value="F:ATP binding"/>
    <property type="evidence" value="ECO:0007669"/>
    <property type="project" value="UniProtKB-UniRule"/>
</dbReference>
<dbReference type="InterPro" id="IPR016135">
    <property type="entry name" value="UBQ-conjugating_enzyme/RWD"/>
</dbReference>